<dbReference type="Proteomes" id="UP001589575">
    <property type="component" value="Unassembled WGS sequence"/>
</dbReference>
<feature type="compositionally biased region" description="Polar residues" evidence="1">
    <location>
        <begin position="1"/>
        <end position="10"/>
    </location>
</feature>
<proteinExistence type="predicted"/>
<sequence>MPTKGTSCGQGPTLCGRQPRPMKFVRTGSGSVTRFSPRTLKIPRTSASQHSSMERPTTLSVATTLPLRVRSRPPIRASSTGP</sequence>
<evidence type="ECO:0000256" key="1">
    <source>
        <dbReference type="SAM" id="MobiDB-lite"/>
    </source>
</evidence>
<comment type="caution">
    <text evidence="2">The sequence shown here is derived from an EMBL/GenBank/DDBJ whole genome shotgun (WGS) entry which is preliminary data.</text>
</comment>
<evidence type="ECO:0000313" key="3">
    <source>
        <dbReference type="Proteomes" id="UP001589575"/>
    </source>
</evidence>
<accession>A0ABV5G633</accession>
<gene>
    <name evidence="2" type="ORF">ACFFX0_25710</name>
</gene>
<feature type="region of interest" description="Disordered" evidence="1">
    <location>
        <begin position="1"/>
        <end position="36"/>
    </location>
</feature>
<organism evidence="2 3">
    <name type="scientific">Citricoccus parietis</name>
    <dbReference type="NCBI Taxonomy" id="592307"/>
    <lineage>
        <taxon>Bacteria</taxon>
        <taxon>Bacillati</taxon>
        <taxon>Actinomycetota</taxon>
        <taxon>Actinomycetes</taxon>
        <taxon>Micrococcales</taxon>
        <taxon>Micrococcaceae</taxon>
        <taxon>Citricoccus</taxon>
    </lineage>
</organism>
<protein>
    <submittedName>
        <fullName evidence="2">Uncharacterized protein</fullName>
    </submittedName>
</protein>
<evidence type="ECO:0000313" key="2">
    <source>
        <dbReference type="EMBL" id="MFB9074402.1"/>
    </source>
</evidence>
<reference evidence="2 3" key="1">
    <citation type="submission" date="2024-09" db="EMBL/GenBank/DDBJ databases">
        <authorList>
            <person name="Sun Q."/>
            <person name="Mori K."/>
        </authorList>
    </citation>
    <scope>NUCLEOTIDE SEQUENCE [LARGE SCALE GENOMIC DNA]</scope>
    <source>
        <strain evidence="2 3">CCM 7609</strain>
    </source>
</reference>
<dbReference type="EMBL" id="JBHMFI010000002">
    <property type="protein sequence ID" value="MFB9074402.1"/>
    <property type="molecule type" value="Genomic_DNA"/>
</dbReference>
<name>A0ABV5G633_9MICC</name>
<keyword evidence="3" id="KW-1185">Reference proteome</keyword>